<evidence type="ECO:0000256" key="1">
    <source>
        <dbReference type="SAM" id="MobiDB-lite"/>
    </source>
</evidence>
<dbReference type="SUPFAM" id="SSF50729">
    <property type="entry name" value="PH domain-like"/>
    <property type="match status" value="1"/>
</dbReference>
<reference evidence="2" key="1">
    <citation type="submission" date="2021-01" db="EMBL/GenBank/DDBJ databases">
        <authorList>
            <person name="Corre E."/>
            <person name="Pelletier E."/>
            <person name="Niang G."/>
            <person name="Scheremetjew M."/>
            <person name="Finn R."/>
            <person name="Kale V."/>
            <person name="Holt S."/>
            <person name="Cochrane G."/>
            <person name="Meng A."/>
            <person name="Brown T."/>
            <person name="Cohen L."/>
        </authorList>
    </citation>
    <scope>NUCLEOTIDE SEQUENCE</scope>
    <source>
        <strain evidence="2">CCMP645</strain>
    </source>
</reference>
<feature type="compositionally biased region" description="Polar residues" evidence="1">
    <location>
        <begin position="26"/>
        <end position="36"/>
    </location>
</feature>
<accession>A0A7S4ETX4</accession>
<gene>
    <name evidence="2" type="ORF">PCAR00345_LOCUS4349</name>
</gene>
<proteinExistence type="predicted"/>
<sequence>MLLRRSNSFRREVVKRGRNAEKGAASSDSATAEVGTVNSNRASRSRLLHSGLVFRLNGKKWSPYFAVAFGNAICFYSSKSAEATTAEGRGHCIRLTSASSDVTQFIALSSNEDCIHWLRCLSPGGAAKQVSRTAWVDPEKDEISHGEQPEGFEEKLSEAKRKLHALALQREKLESEAKDILHCQLKSCFAL</sequence>
<feature type="region of interest" description="Disordered" evidence="1">
    <location>
        <begin position="15"/>
        <end position="36"/>
    </location>
</feature>
<dbReference type="EMBL" id="HBIZ01007583">
    <property type="protein sequence ID" value="CAE0751764.1"/>
    <property type="molecule type" value="Transcribed_RNA"/>
</dbReference>
<protein>
    <recommendedName>
        <fullName evidence="3">PH domain-containing protein</fullName>
    </recommendedName>
</protein>
<name>A0A7S4ETX4_CHRCT</name>
<organism evidence="2">
    <name type="scientific">Chrysotila carterae</name>
    <name type="common">Marine alga</name>
    <name type="synonym">Syracosphaera carterae</name>
    <dbReference type="NCBI Taxonomy" id="13221"/>
    <lineage>
        <taxon>Eukaryota</taxon>
        <taxon>Haptista</taxon>
        <taxon>Haptophyta</taxon>
        <taxon>Prymnesiophyceae</taxon>
        <taxon>Isochrysidales</taxon>
        <taxon>Isochrysidaceae</taxon>
        <taxon>Chrysotila</taxon>
    </lineage>
</organism>
<evidence type="ECO:0000313" key="2">
    <source>
        <dbReference type="EMBL" id="CAE0751764.1"/>
    </source>
</evidence>
<evidence type="ECO:0008006" key="3">
    <source>
        <dbReference type="Google" id="ProtNLM"/>
    </source>
</evidence>
<dbReference type="AlphaFoldDB" id="A0A7S4ETX4"/>